<feature type="coiled-coil region" evidence="1">
    <location>
        <begin position="349"/>
        <end position="383"/>
    </location>
</feature>
<name>A0A8E6EX62_9BACT</name>
<dbReference type="KEGG" id="tsph:KIH39_12820"/>
<feature type="coiled-coil region" evidence="1">
    <location>
        <begin position="420"/>
        <end position="454"/>
    </location>
</feature>
<dbReference type="EMBL" id="CP074694">
    <property type="protein sequence ID" value="QVL34750.1"/>
    <property type="molecule type" value="Genomic_DNA"/>
</dbReference>
<keyword evidence="2" id="KW-1133">Transmembrane helix</keyword>
<feature type="transmembrane region" description="Helical" evidence="2">
    <location>
        <begin position="17"/>
        <end position="37"/>
    </location>
</feature>
<keyword evidence="2" id="KW-0812">Transmembrane</keyword>
<proteinExistence type="predicted"/>
<gene>
    <name evidence="3" type="ORF">KIH39_12820</name>
</gene>
<sequence length="831" mass="93094">MPNDVRYRRSFGTRLRFLLRLLGCTGLFAAGVGAALYSSEEMSWTIGTLTDAGHNKLGQMALIASSLMAFGALSVVLMLLVELLAGLGKATGRRSFVGINAGLQIVLAIGILGAVNVYSFTYPKRWDLTKDQQFTLPDQVVEELKKLQGETQIVVLQQHKTFGQLASKPDASDYAAERKVVEKVRDLVDQFQSVGPQFKVSVLDVEEEGYDQKFEALTKDRPALKEAIKSAPENSIFFAAEGKVQRLSFNEFYQLDKSASKSANDHKGNLVLRPQGLAPFTSRITSIQERKPRVGLAVIHQVLTSREGEGFDEAYSSAGLRKCLESYGFEVTDIILKKWGEGPPQPGAYNYDETELERLEGELEIAETEVREILEEQGELKELKKIFEMPNLEDVKSALVKKFGARVRGELSEKGRKENLASFTETLDAYGKRLEEKKQERDKKLQEVNALLGRERAFEDRRVSDVKTKFARMIADCDLLILPRMTIMNPASDSAGIPARIYNLSKEQIEVIKDFMKAGKPVLALMGPLNGPNNQPPSEPDDFEKLLVDRGVELGRQTILFDADSKAFASRMTGEQFGNKPLEIPMVTFKSGKKKNPLAEAMRITGQSVDQALDIRLRAPRPIYILPGYEDQQNFSAEFLYTSADSWNEEKPIAGAMQQNGRMMFYRPRYEATKFNDPKKDTHDEERRGPFPIGVAIESKIPVEWVDSSYWQGKAISGLLGGADQGIMAAGLTAAASQLKRPTERLVVIGQGGVFVKPELGPAKEKFLLHTCNWLLGREDRLPQTDEKTWEYPRVQLTDKQKNLWYLGTFFGLPALFAYFGIIVWLIRNVR</sequence>
<reference evidence="3" key="1">
    <citation type="submission" date="2021-05" db="EMBL/GenBank/DDBJ databases">
        <title>Complete genome sequence of the cellulolytic planctomycete Telmatocola sphagniphila SP2T and characterization of the first cellulase from planctomycetes.</title>
        <authorList>
            <person name="Rakitin A.L."/>
            <person name="Beletsky A.V."/>
            <person name="Naumoff D.G."/>
            <person name="Kulichevskaya I.S."/>
            <person name="Mardanov A.V."/>
            <person name="Ravin N.V."/>
            <person name="Dedysh S.N."/>
        </authorList>
    </citation>
    <scope>NUCLEOTIDE SEQUENCE</scope>
    <source>
        <strain evidence="3">SP2T</strain>
    </source>
</reference>
<protein>
    <submittedName>
        <fullName evidence="3">Uncharacterized protein</fullName>
    </submittedName>
</protein>
<feature type="transmembrane region" description="Helical" evidence="2">
    <location>
        <begin position="97"/>
        <end position="120"/>
    </location>
</feature>
<dbReference type="AlphaFoldDB" id="A0A8E6EX62"/>
<dbReference type="Proteomes" id="UP000676194">
    <property type="component" value="Chromosome"/>
</dbReference>
<feature type="transmembrane region" description="Helical" evidence="2">
    <location>
        <begin position="57"/>
        <end position="85"/>
    </location>
</feature>
<keyword evidence="2" id="KW-0472">Membrane</keyword>
<evidence type="ECO:0000313" key="4">
    <source>
        <dbReference type="Proteomes" id="UP000676194"/>
    </source>
</evidence>
<evidence type="ECO:0000313" key="3">
    <source>
        <dbReference type="EMBL" id="QVL34750.1"/>
    </source>
</evidence>
<evidence type="ECO:0000256" key="1">
    <source>
        <dbReference type="SAM" id="Coils"/>
    </source>
</evidence>
<evidence type="ECO:0000256" key="2">
    <source>
        <dbReference type="SAM" id="Phobius"/>
    </source>
</evidence>
<organism evidence="3 4">
    <name type="scientific">Telmatocola sphagniphila</name>
    <dbReference type="NCBI Taxonomy" id="1123043"/>
    <lineage>
        <taxon>Bacteria</taxon>
        <taxon>Pseudomonadati</taxon>
        <taxon>Planctomycetota</taxon>
        <taxon>Planctomycetia</taxon>
        <taxon>Gemmatales</taxon>
        <taxon>Gemmataceae</taxon>
    </lineage>
</organism>
<keyword evidence="4" id="KW-1185">Reference proteome</keyword>
<dbReference type="RefSeq" id="WP_213500050.1">
    <property type="nucleotide sequence ID" value="NZ_CP074694.1"/>
</dbReference>
<feature type="transmembrane region" description="Helical" evidence="2">
    <location>
        <begin position="804"/>
        <end position="827"/>
    </location>
</feature>
<accession>A0A8E6EX62</accession>
<keyword evidence="1" id="KW-0175">Coiled coil</keyword>